<dbReference type="AlphaFoldDB" id="A0AA96GBS6"/>
<gene>
    <name evidence="2" type="ORF">PP769_03690</name>
</gene>
<proteinExistence type="predicted"/>
<dbReference type="KEGG" id="nall:PP769_03690"/>
<accession>A0AA96GBS6</accession>
<dbReference type="Pfam" id="PF01740">
    <property type="entry name" value="STAS"/>
    <property type="match status" value="1"/>
</dbReference>
<evidence type="ECO:0000313" key="3">
    <source>
        <dbReference type="Proteomes" id="UP001302719"/>
    </source>
</evidence>
<dbReference type="InterPro" id="IPR002645">
    <property type="entry name" value="STAS_dom"/>
</dbReference>
<evidence type="ECO:0000313" key="2">
    <source>
        <dbReference type="EMBL" id="WNM58883.1"/>
    </source>
</evidence>
<name>A0AA96GBS6_9BACT</name>
<organism evidence="2 3">
    <name type="scientific">Candidatus Nitrospira allomarina</name>
    <dbReference type="NCBI Taxonomy" id="3020900"/>
    <lineage>
        <taxon>Bacteria</taxon>
        <taxon>Pseudomonadati</taxon>
        <taxon>Nitrospirota</taxon>
        <taxon>Nitrospiria</taxon>
        <taxon>Nitrospirales</taxon>
        <taxon>Nitrospiraceae</taxon>
        <taxon>Nitrospira</taxon>
    </lineage>
</organism>
<protein>
    <submittedName>
        <fullName evidence="2">STAS domain-containing protein</fullName>
    </submittedName>
</protein>
<dbReference type="Gene3D" id="3.30.750.24">
    <property type="entry name" value="STAS domain"/>
    <property type="match status" value="1"/>
</dbReference>
<dbReference type="PROSITE" id="PS50801">
    <property type="entry name" value="STAS"/>
    <property type="match status" value="1"/>
</dbReference>
<sequence>MYCEQRRKNEITILDCFGRFDEGDTKQFIQWLERLQNHGIQHLILNLSPLYYLDPKVVNLLYFAQEFLQSNSGTFSLVSPLSSVRNELVRGKIPHTIPTFDTMYDAMHRPHCAFNEC</sequence>
<dbReference type="EMBL" id="CP116967">
    <property type="protein sequence ID" value="WNM58883.1"/>
    <property type="molecule type" value="Genomic_DNA"/>
</dbReference>
<evidence type="ECO:0000259" key="1">
    <source>
        <dbReference type="PROSITE" id="PS50801"/>
    </source>
</evidence>
<feature type="domain" description="STAS" evidence="1">
    <location>
        <begin position="1"/>
        <end position="110"/>
    </location>
</feature>
<dbReference type="InterPro" id="IPR036513">
    <property type="entry name" value="STAS_dom_sf"/>
</dbReference>
<dbReference type="RefSeq" id="WP_312645336.1">
    <property type="nucleotide sequence ID" value="NZ_CP116967.1"/>
</dbReference>
<dbReference type="CDD" id="cd07043">
    <property type="entry name" value="STAS_anti-anti-sigma_factors"/>
    <property type="match status" value="1"/>
</dbReference>
<dbReference type="Proteomes" id="UP001302719">
    <property type="component" value="Chromosome"/>
</dbReference>
<keyword evidence="3" id="KW-1185">Reference proteome</keyword>
<reference evidence="2 3" key="1">
    <citation type="submission" date="2023-01" db="EMBL/GenBank/DDBJ databases">
        <title>Cultivation and genomic characterization of new, ubiquitous marine nitrite-oxidizing bacteria from the Nitrospirales.</title>
        <authorList>
            <person name="Mueller A.J."/>
            <person name="Daebeler A."/>
            <person name="Herbold C.W."/>
            <person name="Kirkegaard R.H."/>
            <person name="Daims H."/>
        </authorList>
    </citation>
    <scope>NUCLEOTIDE SEQUENCE [LARGE SCALE GENOMIC DNA]</scope>
    <source>
        <strain evidence="2 3">VA</strain>
    </source>
</reference>
<dbReference type="SUPFAM" id="SSF52091">
    <property type="entry name" value="SpoIIaa-like"/>
    <property type="match status" value="1"/>
</dbReference>